<evidence type="ECO:0000313" key="1">
    <source>
        <dbReference type="EMBL" id="PVU96944.1"/>
    </source>
</evidence>
<name>A0A2T9YXB6_9FUNG</name>
<gene>
    <name evidence="1" type="ORF">BB561_000859</name>
</gene>
<proteinExistence type="predicted"/>
<accession>A0A2T9YXB6</accession>
<sequence>MPDLFESIDSDANKASEYSSLFSSFVRETIPVKPRSKKSTLSTFSDISSENDIDEFFANLSNSEYQQTMQLKNVDLSKYSEPGNSAEEWSFLFENDTIVYNEHNNTKSVFPDINSSENTPVPNTPVYKTLFSSKSKQFTGNKANKLSFESQTPTLFNKKSNLQLLGFSRSSLSRDMHRTPTLQNLKIGIYLLNLAHFYNSFDLNSLFFT</sequence>
<dbReference type="Proteomes" id="UP000245383">
    <property type="component" value="Unassembled WGS sequence"/>
</dbReference>
<keyword evidence="2" id="KW-1185">Reference proteome</keyword>
<dbReference type="EMBL" id="MBFR01000021">
    <property type="protein sequence ID" value="PVU96944.1"/>
    <property type="molecule type" value="Genomic_DNA"/>
</dbReference>
<dbReference type="AlphaFoldDB" id="A0A2T9YXB6"/>
<reference evidence="1 2" key="1">
    <citation type="journal article" date="2018" name="MBio">
        <title>Comparative Genomics Reveals the Core Gene Toolbox for the Fungus-Insect Symbiosis.</title>
        <authorList>
            <person name="Wang Y."/>
            <person name="Stata M."/>
            <person name="Wang W."/>
            <person name="Stajich J.E."/>
            <person name="White M.M."/>
            <person name="Moncalvo J.M."/>
        </authorList>
    </citation>
    <scope>NUCLEOTIDE SEQUENCE [LARGE SCALE GENOMIC DNA]</scope>
    <source>
        <strain evidence="1 2">SWE-8-4</strain>
    </source>
</reference>
<organism evidence="1 2">
    <name type="scientific">Smittium simulii</name>
    <dbReference type="NCBI Taxonomy" id="133385"/>
    <lineage>
        <taxon>Eukaryota</taxon>
        <taxon>Fungi</taxon>
        <taxon>Fungi incertae sedis</taxon>
        <taxon>Zoopagomycota</taxon>
        <taxon>Kickxellomycotina</taxon>
        <taxon>Harpellomycetes</taxon>
        <taxon>Harpellales</taxon>
        <taxon>Legeriomycetaceae</taxon>
        <taxon>Smittium</taxon>
    </lineage>
</organism>
<evidence type="ECO:0000313" key="2">
    <source>
        <dbReference type="Proteomes" id="UP000245383"/>
    </source>
</evidence>
<protein>
    <submittedName>
        <fullName evidence="1">Uncharacterized protein</fullName>
    </submittedName>
</protein>
<comment type="caution">
    <text evidence="1">The sequence shown here is derived from an EMBL/GenBank/DDBJ whole genome shotgun (WGS) entry which is preliminary data.</text>
</comment>